<evidence type="ECO:0000256" key="1">
    <source>
        <dbReference type="SAM" id="MobiDB-lite"/>
    </source>
</evidence>
<gene>
    <name evidence="2" type="ORF">R1sor_016225</name>
</gene>
<keyword evidence="3" id="KW-1185">Reference proteome</keyword>
<evidence type="ECO:0000313" key="3">
    <source>
        <dbReference type="Proteomes" id="UP001633002"/>
    </source>
</evidence>
<proteinExistence type="predicted"/>
<dbReference type="Proteomes" id="UP001633002">
    <property type="component" value="Unassembled WGS sequence"/>
</dbReference>
<organism evidence="2 3">
    <name type="scientific">Riccia sorocarpa</name>
    <dbReference type="NCBI Taxonomy" id="122646"/>
    <lineage>
        <taxon>Eukaryota</taxon>
        <taxon>Viridiplantae</taxon>
        <taxon>Streptophyta</taxon>
        <taxon>Embryophyta</taxon>
        <taxon>Marchantiophyta</taxon>
        <taxon>Marchantiopsida</taxon>
        <taxon>Marchantiidae</taxon>
        <taxon>Marchantiales</taxon>
        <taxon>Ricciaceae</taxon>
        <taxon>Riccia</taxon>
    </lineage>
</organism>
<sequence>MLSIRTRFALDFLHVTSFCAQACGQPSVVGRPPLPPAAAARGSVLNSCINLITLILFANALCHYGILEACGQPSVVGRPPLPPVAATRGTARGRGRAGQTSARQVIGRGSSRGTKRLAEEEPVSQQARQDDDDTDVWADFADYQARAAANAKTKKWEDWKREAFMTEKERAERMRRIIAEDKAI</sequence>
<reference evidence="2 3" key="1">
    <citation type="submission" date="2024-09" db="EMBL/GenBank/DDBJ databases">
        <title>Chromosome-scale assembly of Riccia sorocarpa.</title>
        <authorList>
            <person name="Paukszto L."/>
        </authorList>
    </citation>
    <scope>NUCLEOTIDE SEQUENCE [LARGE SCALE GENOMIC DNA]</scope>
    <source>
        <strain evidence="2">LP-2024</strain>
        <tissue evidence="2">Aerial parts of the thallus</tissue>
    </source>
</reference>
<name>A0ABD3HGE7_9MARC</name>
<dbReference type="EMBL" id="JBJQOH010000004">
    <property type="protein sequence ID" value="KAL3689916.1"/>
    <property type="molecule type" value="Genomic_DNA"/>
</dbReference>
<feature type="region of interest" description="Disordered" evidence="1">
    <location>
        <begin position="83"/>
        <end position="132"/>
    </location>
</feature>
<accession>A0ABD3HGE7</accession>
<comment type="caution">
    <text evidence="2">The sequence shown here is derived from an EMBL/GenBank/DDBJ whole genome shotgun (WGS) entry which is preliminary data.</text>
</comment>
<protein>
    <submittedName>
        <fullName evidence="2">Uncharacterized protein</fullName>
    </submittedName>
</protein>
<dbReference type="AlphaFoldDB" id="A0ABD3HGE7"/>
<evidence type="ECO:0000313" key="2">
    <source>
        <dbReference type="EMBL" id="KAL3689916.1"/>
    </source>
</evidence>